<dbReference type="PANTHER" id="PTHR16795">
    <property type="entry name" value="LIMBIN/ELLIS-VAN CREVELD PROTEIN"/>
    <property type="match status" value="1"/>
</dbReference>
<dbReference type="RefSeq" id="XP_005098582.1">
    <property type="nucleotide sequence ID" value="XM_005098525.3"/>
</dbReference>
<evidence type="ECO:0000256" key="9">
    <source>
        <dbReference type="ARBA" id="ARBA00023273"/>
    </source>
</evidence>
<evidence type="ECO:0000313" key="13">
    <source>
        <dbReference type="Proteomes" id="UP000694888"/>
    </source>
</evidence>
<gene>
    <name evidence="14" type="primary">LOC101860329</name>
</gene>
<keyword evidence="8" id="KW-0206">Cytoskeleton</keyword>
<feature type="region of interest" description="Disordered" evidence="11">
    <location>
        <begin position="871"/>
        <end position="975"/>
    </location>
</feature>
<keyword evidence="6 12" id="KW-1133">Transmembrane helix</keyword>
<evidence type="ECO:0000256" key="10">
    <source>
        <dbReference type="SAM" id="Coils"/>
    </source>
</evidence>
<keyword evidence="7 12" id="KW-0472">Membrane</keyword>
<keyword evidence="10" id="KW-0175">Coiled coil</keyword>
<evidence type="ECO:0000256" key="2">
    <source>
        <dbReference type="ARBA" id="ARBA00004162"/>
    </source>
</evidence>
<dbReference type="InterPro" id="IPR026501">
    <property type="entry name" value="Limbin/EVC"/>
</dbReference>
<comment type="subcellular location">
    <subcellularLocation>
        <location evidence="2">Cell membrane</location>
        <topology evidence="2">Single-pass membrane protein</topology>
    </subcellularLocation>
    <subcellularLocation>
        <location evidence="1">Cytoplasm</location>
        <location evidence="1">Cytoskeleton</location>
        <location evidence="1">Cilium basal body</location>
    </subcellularLocation>
</comment>
<dbReference type="GeneID" id="101860329"/>
<evidence type="ECO:0000256" key="8">
    <source>
        <dbReference type="ARBA" id="ARBA00023212"/>
    </source>
</evidence>
<proteinExistence type="predicted"/>
<feature type="coiled-coil region" evidence="10">
    <location>
        <begin position="466"/>
        <end position="726"/>
    </location>
</feature>
<evidence type="ECO:0000313" key="14">
    <source>
        <dbReference type="RefSeq" id="XP_005098582.1"/>
    </source>
</evidence>
<evidence type="ECO:0000256" key="11">
    <source>
        <dbReference type="SAM" id="MobiDB-lite"/>
    </source>
</evidence>
<evidence type="ECO:0000256" key="3">
    <source>
        <dbReference type="ARBA" id="ARBA00022475"/>
    </source>
</evidence>
<keyword evidence="3" id="KW-1003">Cell membrane</keyword>
<evidence type="ECO:0000256" key="1">
    <source>
        <dbReference type="ARBA" id="ARBA00004120"/>
    </source>
</evidence>
<evidence type="ECO:0000256" key="7">
    <source>
        <dbReference type="ARBA" id="ARBA00023136"/>
    </source>
</evidence>
<accession>A0ABM0JPM6</accession>
<dbReference type="PANTHER" id="PTHR16795:SF13">
    <property type="entry name" value="EVC COMPLEX MEMBER EVC"/>
    <property type="match status" value="1"/>
</dbReference>
<evidence type="ECO:0000256" key="12">
    <source>
        <dbReference type="SAM" id="Phobius"/>
    </source>
</evidence>
<evidence type="ECO:0000256" key="4">
    <source>
        <dbReference type="ARBA" id="ARBA00022490"/>
    </source>
</evidence>
<sequence>MSLSNCTSIGYIYPDSFCLVVEVDQDQDEFTIDEAWIAGAFFLGLFVGVGIVLLLARPFLAAWEKKKRQDEEKLLEGGGESKIVEAKAVNGWVDDGAVKGGLIIAPAKEKKGLFKGGRFWRKKKESIVEGEPVKEENVDPAVSRGMFNILTKTNSASAEVEMAEQDMSNLVAVERGLDEEKDTLMLRTLALLLKKKMEKRVITQKYFVEFVKKAEEEMKDLNTMIDREKEDAEQKLLNDPKTNKNSQAFETEMEKLQTHYNNKQNKLHKDYRNEIRLNLLRSSGMSEAEVDDLMEKLMKNMAVVEEKIGLEQARQRRALEQRLAKRRQAVEFQEAETKEADANADERVDLLRNLLADHMKDSSMLEKQNDGVIADYANDLDNIRKYFGKEYEGLVLEKFDYLQNTRLNSFFKLNKKQEKEKAAVLQMANKSTPAEFIKVYHDLMVKHHMEQEVLSGELDQKEVQEIHKLKQDISREEAKALDAEAEKVLEKLENTSNMTSLEAQKILKSHKQQMANCNARRQKERQAMMVRLEERLQQRLNAADEAEARDQKEQETLKEEQTATMNKVLATNMDLTEEAKERVLREHEQNMQALSNQLLRSKQRQQKSLEIKLNQRKVRLAELRQKQEDQHQNSSVVKDQDDKNAILAAQIAKEEADFEEARKTAVADLRRRLAEETNQALKLQDEEIGLLIGRLQVGQARRKAILERQDATLKQLQDELEKKVASGETLPTTVTDQIIQQHYNQVSHLNDQIQRRRDEQQRMIMEKLTRKKQHLESEIEAQLEEEAQTEYTDRQQKGAGYASLALMQAFLEQRHSKAMEELQDEMNAELEKGKSDLNMELEQELRNELEGHRQNLLTQLAAVSKMSKADLQEAMTATSHDSPAREGARPGSYDNKAAQRLAKDLRNEMERARSSMDRVDNRRDDLGVRRANTDLMSSQGFEPNQKLRKGSATRPPRREAREAFGSYEEEDDNGF</sequence>
<name>A0ABM0JPM6_APLCA</name>
<feature type="coiled-coil region" evidence="10">
    <location>
        <begin position="812"/>
        <end position="847"/>
    </location>
</feature>
<keyword evidence="9" id="KW-0966">Cell projection</keyword>
<protein>
    <submittedName>
        <fullName evidence="14">Myosin-9 isoform X1</fullName>
    </submittedName>
</protein>
<feature type="transmembrane region" description="Helical" evidence="12">
    <location>
        <begin position="35"/>
        <end position="60"/>
    </location>
</feature>
<keyword evidence="4" id="KW-0963">Cytoplasm</keyword>
<feature type="coiled-coil region" evidence="10">
    <location>
        <begin position="211"/>
        <end position="266"/>
    </location>
</feature>
<feature type="compositionally biased region" description="Basic and acidic residues" evidence="11">
    <location>
        <begin position="901"/>
        <end position="932"/>
    </location>
</feature>
<keyword evidence="5 12" id="KW-0812">Transmembrane</keyword>
<evidence type="ECO:0000256" key="6">
    <source>
        <dbReference type="ARBA" id="ARBA00022989"/>
    </source>
</evidence>
<organism evidence="13 14">
    <name type="scientific">Aplysia californica</name>
    <name type="common">California sea hare</name>
    <dbReference type="NCBI Taxonomy" id="6500"/>
    <lineage>
        <taxon>Eukaryota</taxon>
        <taxon>Metazoa</taxon>
        <taxon>Spiralia</taxon>
        <taxon>Lophotrochozoa</taxon>
        <taxon>Mollusca</taxon>
        <taxon>Gastropoda</taxon>
        <taxon>Heterobranchia</taxon>
        <taxon>Euthyneura</taxon>
        <taxon>Tectipleura</taxon>
        <taxon>Aplysiida</taxon>
        <taxon>Aplysioidea</taxon>
        <taxon>Aplysiidae</taxon>
        <taxon>Aplysia</taxon>
    </lineage>
</organism>
<reference evidence="14" key="1">
    <citation type="submission" date="2025-08" db="UniProtKB">
        <authorList>
            <consortium name="RefSeq"/>
        </authorList>
    </citation>
    <scope>IDENTIFICATION</scope>
</reference>
<keyword evidence="13" id="KW-1185">Reference proteome</keyword>
<evidence type="ECO:0000256" key="5">
    <source>
        <dbReference type="ARBA" id="ARBA00022692"/>
    </source>
</evidence>
<dbReference type="Proteomes" id="UP000694888">
    <property type="component" value="Unplaced"/>
</dbReference>